<proteinExistence type="predicted"/>
<feature type="signal peptide" evidence="1">
    <location>
        <begin position="1"/>
        <end position="22"/>
    </location>
</feature>
<sequence length="305" mass="31670">MRITTLALLAPFALVACGGENASQAADANAPLAVVSEGLSTPESVLWDATRNVWYVSNINGSPLGKDDNGYIVRLSADGAKLDSVPFINGADADITLNAPKGMALVGDTLWVADIDAVRAFDVNTGNAVTSLELGAQNATFLNDVAVAGDGTIYITDSGISFNADGSVSHPGKSRVFALVGRNAREAVVLPAQSAANGIAFDAGNNRWLIVGFNSPSVFGWTAGTDSVTVLGSGPGGGDGIVILKDGRALYSSWADSSLYVFENGTSTKLRGGLNAPADIGYDPRRHIVAVPLFTENRVELWQLK</sequence>
<evidence type="ECO:0008006" key="5">
    <source>
        <dbReference type="Google" id="ProtNLM"/>
    </source>
</evidence>
<dbReference type="KEGG" id="pspc:Strain318_002919"/>
<dbReference type="AlphaFoldDB" id="A0AA49K3A4"/>
<dbReference type="RefSeq" id="WP_367886435.1">
    <property type="nucleotide sequence ID" value="NZ_CP130612.1"/>
</dbReference>
<dbReference type="SUPFAM" id="SSF63829">
    <property type="entry name" value="Calcium-dependent phosphotriesterase"/>
    <property type="match status" value="1"/>
</dbReference>
<accession>A0AA49K3A4</accession>
<dbReference type="Proteomes" id="UP001229955">
    <property type="component" value="Chromosome"/>
</dbReference>
<reference evidence="3" key="1">
    <citation type="submission" date="2023-07" db="EMBL/GenBank/DDBJ databases">
        <authorList>
            <person name="Haufschild T."/>
            <person name="Kallscheuer N."/>
            <person name="Hammer J."/>
            <person name="Kohn T."/>
            <person name="Kabuu M."/>
            <person name="Jogler M."/>
            <person name="Wohfarth N."/>
            <person name="Heuer A."/>
            <person name="Rohde M."/>
            <person name="van Teeseling M.C.F."/>
            <person name="Jogler C."/>
        </authorList>
    </citation>
    <scope>NUCLEOTIDE SEQUENCE</scope>
    <source>
        <strain evidence="2">Strain 138</strain>
        <strain evidence="3">Strain 318</strain>
    </source>
</reference>
<name>A0AA49K3A4_9BACT</name>
<accession>A0AA49JWZ8</accession>
<evidence type="ECO:0000313" key="3">
    <source>
        <dbReference type="EMBL" id="WKW16503.1"/>
    </source>
</evidence>
<evidence type="ECO:0000313" key="2">
    <source>
        <dbReference type="EMBL" id="WKW13597.1"/>
    </source>
</evidence>
<dbReference type="InterPro" id="IPR011042">
    <property type="entry name" value="6-blade_b-propeller_TolB-like"/>
</dbReference>
<feature type="chain" id="PRO_5041266834" description="SMP-30/Gluconolactonase/LRE-like region domain-containing protein" evidence="1">
    <location>
        <begin position="23"/>
        <end position="305"/>
    </location>
</feature>
<evidence type="ECO:0000256" key="1">
    <source>
        <dbReference type="SAM" id="SignalP"/>
    </source>
</evidence>
<gene>
    <name evidence="2" type="ORF">Strain138_002921</name>
    <name evidence="3" type="ORF">Strain318_002919</name>
</gene>
<organism evidence="3 4">
    <name type="scientific">Pseudogemmatithrix spongiicola</name>
    <dbReference type="NCBI Taxonomy" id="3062599"/>
    <lineage>
        <taxon>Bacteria</taxon>
        <taxon>Pseudomonadati</taxon>
        <taxon>Gemmatimonadota</taxon>
        <taxon>Gemmatimonadia</taxon>
        <taxon>Gemmatimonadales</taxon>
        <taxon>Gemmatimonadaceae</taxon>
        <taxon>Pseudogemmatithrix</taxon>
    </lineage>
</organism>
<dbReference type="PROSITE" id="PS51257">
    <property type="entry name" value="PROKAR_LIPOPROTEIN"/>
    <property type="match status" value="1"/>
</dbReference>
<keyword evidence="4" id="KW-1185">Reference proteome</keyword>
<dbReference type="EMBL" id="CP130612">
    <property type="protein sequence ID" value="WKW13597.1"/>
    <property type="molecule type" value="Genomic_DNA"/>
</dbReference>
<dbReference type="Gene3D" id="2.120.10.30">
    <property type="entry name" value="TolB, C-terminal domain"/>
    <property type="match status" value="1"/>
</dbReference>
<keyword evidence="1" id="KW-0732">Signal</keyword>
<protein>
    <recommendedName>
        <fullName evidence="5">SMP-30/Gluconolactonase/LRE-like region domain-containing protein</fullName>
    </recommendedName>
</protein>
<dbReference type="EMBL" id="CP130613">
    <property type="protein sequence ID" value="WKW16503.1"/>
    <property type="molecule type" value="Genomic_DNA"/>
</dbReference>
<evidence type="ECO:0000313" key="4">
    <source>
        <dbReference type="Proteomes" id="UP001229955"/>
    </source>
</evidence>